<evidence type="ECO:0000256" key="1">
    <source>
        <dbReference type="ARBA" id="ARBA00001947"/>
    </source>
</evidence>
<dbReference type="InterPro" id="IPR013785">
    <property type="entry name" value="Aldolase_TIM"/>
</dbReference>
<evidence type="ECO:0000313" key="6">
    <source>
        <dbReference type="Proteomes" id="UP000192790"/>
    </source>
</evidence>
<keyword evidence="2" id="KW-0808">Transferase</keyword>
<evidence type="ECO:0000256" key="4">
    <source>
        <dbReference type="ARBA" id="ARBA00022833"/>
    </source>
</evidence>
<keyword evidence="4" id="KW-0862">Zinc</keyword>
<dbReference type="Proteomes" id="UP000192790">
    <property type="component" value="Unassembled WGS sequence"/>
</dbReference>
<dbReference type="GO" id="GO:0043720">
    <property type="term" value="F:3-keto-5-aminohexanoate cleavage activity"/>
    <property type="evidence" value="ECO:0007669"/>
    <property type="project" value="InterPro"/>
</dbReference>
<keyword evidence="3" id="KW-0479">Metal-binding</keyword>
<dbReference type="InterPro" id="IPR008567">
    <property type="entry name" value="BKACE"/>
</dbReference>
<dbReference type="AlphaFoldDB" id="A0A1W2CVX4"/>
<dbReference type="Pfam" id="PF05853">
    <property type="entry name" value="BKACE"/>
    <property type="match status" value="1"/>
</dbReference>
<dbReference type="GO" id="GO:0046872">
    <property type="term" value="F:metal ion binding"/>
    <property type="evidence" value="ECO:0007669"/>
    <property type="project" value="UniProtKB-KW"/>
</dbReference>
<dbReference type="OrthoDB" id="9805749at2"/>
<sequence>MPDLKNYLLGDYRDTANYINMISRKGLAQFPPMIVSVAITGGLHGAEANPNLPETPEQQVQSAYDAYNAGASLVHIHARDPQNWSLMSQKSDDFLKVNSMVREKCPDIIVNNTCIGGRFVDIDNAKLMPNMLASLPAKPEVSSIDVACASQYMKLGARKPPLTGRDQDATFKFNYFMDMNEAEMVVKTMDKYEVKPELELFDLGNVKYINELIRRDVIKAPYWIQMLFGGNGFFPAADYMVGAANLLPKDSLFSVIGIGACQTAIVTLAMILGHNIRVGLEDNVFYAPGELAKSNAQLVERVVRIAKELGRPIATPAQAREMMGLGAPRPYTFNK</sequence>
<protein>
    <submittedName>
        <fullName evidence="5">3-keto-5-aminohexanoate cleavage enzyme</fullName>
    </submittedName>
</protein>
<dbReference type="EMBL" id="FWXW01000013">
    <property type="protein sequence ID" value="SMC88868.1"/>
    <property type="molecule type" value="Genomic_DNA"/>
</dbReference>
<evidence type="ECO:0000313" key="5">
    <source>
        <dbReference type="EMBL" id="SMC88868.1"/>
    </source>
</evidence>
<proteinExistence type="predicted"/>
<accession>A0A1W2CVX4</accession>
<organism evidence="5 6">
    <name type="scientific">Papillibacter cinnamivorans DSM 12816</name>
    <dbReference type="NCBI Taxonomy" id="1122930"/>
    <lineage>
        <taxon>Bacteria</taxon>
        <taxon>Bacillati</taxon>
        <taxon>Bacillota</taxon>
        <taxon>Clostridia</taxon>
        <taxon>Eubacteriales</taxon>
        <taxon>Oscillospiraceae</taxon>
        <taxon>Papillibacter</taxon>
    </lineage>
</organism>
<dbReference type="STRING" id="1122930.SAMN02745168_0237"/>
<reference evidence="5 6" key="1">
    <citation type="submission" date="2017-04" db="EMBL/GenBank/DDBJ databases">
        <authorList>
            <person name="Afonso C.L."/>
            <person name="Miller P.J."/>
            <person name="Scott M.A."/>
            <person name="Spackman E."/>
            <person name="Goraichik I."/>
            <person name="Dimitrov K.M."/>
            <person name="Suarez D.L."/>
            <person name="Swayne D.E."/>
        </authorList>
    </citation>
    <scope>NUCLEOTIDE SEQUENCE [LARGE SCALE GENOMIC DNA]</scope>
    <source>
        <strain evidence="5 6">DSM 12816</strain>
    </source>
</reference>
<dbReference type="RefSeq" id="WP_084235657.1">
    <property type="nucleotide sequence ID" value="NZ_FWXW01000013.1"/>
</dbReference>
<evidence type="ECO:0000256" key="2">
    <source>
        <dbReference type="ARBA" id="ARBA00022679"/>
    </source>
</evidence>
<name>A0A1W2CVX4_9FIRM</name>
<keyword evidence="6" id="KW-1185">Reference proteome</keyword>
<evidence type="ECO:0000256" key="3">
    <source>
        <dbReference type="ARBA" id="ARBA00022723"/>
    </source>
</evidence>
<dbReference type="PANTHER" id="PTHR37418">
    <property type="entry name" value="3-KETO-5-AMINOHEXANOATE CLEAVAGE ENZYME-RELATED"/>
    <property type="match status" value="1"/>
</dbReference>
<dbReference type="Gene3D" id="3.20.20.70">
    <property type="entry name" value="Aldolase class I"/>
    <property type="match status" value="1"/>
</dbReference>
<gene>
    <name evidence="5" type="ORF">SAMN02745168_0237</name>
</gene>
<comment type="cofactor">
    <cofactor evidence="1">
        <name>Zn(2+)</name>
        <dbReference type="ChEBI" id="CHEBI:29105"/>
    </cofactor>
</comment>
<dbReference type="PANTHER" id="PTHR37418:SF2">
    <property type="entry name" value="3-KETO-5-AMINOHEXANOATE CLEAVAGE ENZYME"/>
    <property type="match status" value="1"/>
</dbReference>